<feature type="region of interest" description="Disordered" evidence="1">
    <location>
        <begin position="1"/>
        <end position="20"/>
    </location>
</feature>
<keyword evidence="3" id="KW-0067">ATP-binding</keyword>
<dbReference type="PANTHER" id="PTHR10803:SF31">
    <property type="entry name" value="ATPASE RV3679-RELATED"/>
    <property type="match status" value="1"/>
</dbReference>
<keyword evidence="4" id="KW-1185">Reference proteome</keyword>
<protein>
    <submittedName>
        <fullName evidence="3">Arsenite efflux ATP-binding protein ArsA</fullName>
    </submittedName>
</protein>
<accession>A0A3D9V7Y9</accession>
<feature type="compositionally biased region" description="Basic and acidic residues" evidence="1">
    <location>
        <begin position="7"/>
        <end position="20"/>
    </location>
</feature>
<evidence type="ECO:0000259" key="2">
    <source>
        <dbReference type="Pfam" id="PF02374"/>
    </source>
</evidence>
<gene>
    <name evidence="3" type="ORF">DFJ64_2257</name>
</gene>
<reference evidence="3 4" key="1">
    <citation type="submission" date="2018-08" db="EMBL/GenBank/DDBJ databases">
        <title>Sequencing the genomes of 1000 actinobacteria strains.</title>
        <authorList>
            <person name="Klenk H.-P."/>
        </authorList>
    </citation>
    <scope>NUCLEOTIDE SEQUENCE [LARGE SCALE GENOMIC DNA]</scope>
    <source>
        <strain evidence="3 4">DSM 22891</strain>
    </source>
</reference>
<dbReference type="AlphaFoldDB" id="A0A3D9V7Y9"/>
<name>A0A3D9V7Y9_THECX</name>
<dbReference type="GO" id="GO:0005524">
    <property type="term" value="F:ATP binding"/>
    <property type="evidence" value="ECO:0007669"/>
    <property type="project" value="UniProtKB-KW"/>
</dbReference>
<dbReference type="InterPro" id="IPR016300">
    <property type="entry name" value="ATPase_ArsA/GET3"/>
</dbReference>
<organism evidence="3 4">
    <name type="scientific">Thermasporomyces composti</name>
    <dbReference type="NCBI Taxonomy" id="696763"/>
    <lineage>
        <taxon>Bacteria</taxon>
        <taxon>Bacillati</taxon>
        <taxon>Actinomycetota</taxon>
        <taxon>Actinomycetes</taxon>
        <taxon>Propionibacteriales</taxon>
        <taxon>Nocardioidaceae</taxon>
        <taxon>Thermasporomyces</taxon>
    </lineage>
</organism>
<dbReference type="GO" id="GO:0016887">
    <property type="term" value="F:ATP hydrolysis activity"/>
    <property type="evidence" value="ECO:0007669"/>
    <property type="project" value="InterPro"/>
</dbReference>
<dbReference type="EMBL" id="QTUC01000001">
    <property type="protein sequence ID" value="REF36823.1"/>
    <property type="molecule type" value="Genomic_DNA"/>
</dbReference>
<dbReference type="InterPro" id="IPR025723">
    <property type="entry name" value="ArsA/GET3_ATPase-like"/>
</dbReference>
<evidence type="ECO:0000313" key="4">
    <source>
        <dbReference type="Proteomes" id="UP000256485"/>
    </source>
</evidence>
<dbReference type="PANTHER" id="PTHR10803">
    <property type="entry name" value="ARSENICAL PUMP-DRIVING ATPASE ARSENITE-TRANSLOCATING ATPASE"/>
    <property type="match status" value="1"/>
</dbReference>
<dbReference type="Proteomes" id="UP000256485">
    <property type="component" value="Unassembled WGS sequence"/>
</dbReference>
<comment type="caution">
    <text evidence="3">The sequence shown here is derived from an EMBL/GenBank/DDBJ whole genome shotgun (WGS) entry which is preliminary data.</text>
</comment>
<keyword evidence="3" id="KW-0547">Nucleotide-binding</keyword>
<evidence type="ECO:0000256" key="1">
    <source>
        <dbReference type="SAM" id="MobiDB-lite"/>
    </source>
</evidence>
<sequence length="353" mass="38444">MDGPVGRGRDQELRSASVTRRESDWEGVRLHVVTGKGGTGKTTVAAALALALAASGQTVLVCEVEGRQGLARLFDVPALPYEETRLARVPDDGHVAGEVYGLAIDPEAALAEYLEMYYRLGRAVRALHKVGAIEFATTIAPGVRDVLLTGKVYEAVRRREKPRRDRRVYDAVVMDAPPTGRIARFLNVNAGVVDLARVGPIRRQAESIMMLMRSPQTAVHLVTLLEEMPVQETADGIAELREARIPVGGVVINMASRSPLDKATLRAAARGGLDRAEFEAALTHTGLPSDDRTINGLLTDAREHATRVALEDRLRKRIADMGRRTYELPRLPHGVDVGGLFELARELNDQGMA</sequence>
<evidence type="ECO:0000313" key="3">
    <source>
        <dbReference type="EMBL" id="REF36823.1"/>
    </source>
</evidence>
<dbReference type="InterPro" id="IPR027417">
    <property type="entry name" value="P-loop_NTPase"/>
</dbReference>
<proteinExistence type="predicted"/>
<dbReference type="Pfam" id="PF02374">
    <property type="entry name" value="ArsA_ATPase"/>
    <property type="match status" value="1"/>
</dbReference>
<feature type="domain" description="ArsA/GET3 Anion-transporting ATPase-like" evidence="2">
    <location>
        <begin position="30"/>
        <end position="191"/>
    </location>
</feature>
<dbReference type="SUPFAM" id="SSF52540">
    <property type="entry name" value="P-loop containing nucleoside triphosphate hydrolases"/>
    <property type="match status" value="1"/>
</dbReference>
<dbReference type="Gene3D" id="3.40.50.300">
    <property type="entry name" value="P-loop containing nucleotide triphosphate hydrolases"/>
    <property type="match status" value="1"/>
</dbReference>